<evidence type="ECO:0000256" key="1">
    <source>
        <dbReference type="ARBA" id="ARBA00004141"/>
    </source>
</evidence>
<organism evidence="12 13">
    <name type="scientific">Steinernema carpocapsae</name>
    <name type="common">Entomopathogenic nematode</name>
    <dbReference type="NCBI Taxonomy" id="34508"/>
    <lineage>
        <taxon>Eukaryota</taxon>
        <taxon>Metazoa</taxon>
        <taxon>Ecdysozoa</taxon>
        <taxon>Nematoda</taxon>
        <taxon>Chromadorea</taxon>
        <taxon>Rhabditida</taxon>
        <taxon>Tylenchina</taxon>
        <taxon>Panagrolaimomorpha</taxon>
        <taxon>Strongyloidoidea</taxon>
        <taxon>Steinernematidae</taxon>
        <taxon>Steinernema</taxon>
    </lineage>
</organism>
<evidence type="ECO:0000256" key="4">
    <source>
        <dbReference type="ARBA" id="ARBA00022723"/>
    </source>
</evidence>
<evidence type="ECO:0000256" key="3">
    <source>
        <dbReference type="ARBA" id="ARBA00022692"/>
    </source>
</evidence>
<feature type="transmembrane region" description="Helical" evidence="10">
    <location>
        <begin position="91"/>
        <end position="113"/>
    </location>
</feature>
<dbReference type="SUPFAM" id="SSF57850">
    <property type="entry name" value="RING/U-box"/>
    <property type="match status" value="1"/>
</dbReference>
<comment type="subcellular location">
    <subcellularLocation>
        <location evidence="1">Membrane</location>
        <topology evidence="1">Multi-pass membrane protein</topology>
    </subcellularLocation>
</comment>
<dbReference type="PANTHER" id="PTHR46065">
    <property type="entry name" value="E3 UBIQUITIN-PROTEIN LIGASE MARCH 2/3 FAMILY MEMBER"/>
    <property type="match status" value="1"/>
</dbReference>
<keyword evidence="9 10" id="KW-0472">Membrane</keyword>
<keyword evidence="6" id="KW-0833">Ubl conjugation pathway</keyword>
<name>A0A4U5NI38_STECR</name>
<evidence type="ECO:0000256" key="7">
    <source>
        <dbReference type="ARBA" id="ARBA00022833"/>
    </source>
</evidence>
<dbReference type="InterPro" id="IPR013083">
    <property type="entry name" value="Znf_RING/FYVE/PHD"/>
</dbReference>
<keyword evidence="7" id="KW-0862">Zinc</keyword>
<keyword evidence="4" id="KW-0479">Metal-binding</keyword>
<evidence type="ECO:0000256" key="10">
    <source>
        <dbReference type="SAM" id="Phobius"/>
    </source>
</evidence>
<evidence type="ECO:0000256" key="9">
    <source>
        <dbReference type="ARBA" id="ARBA00023136"/>
    </source>
</evidence>
<accession>A0A4U5NI38</accession>
<dbReference type="Pfam" id="PF12906">
    <property type="entry name" value="RINGv"/>
    <property type="match status" value="1"/>
</dbReference>
<dbReference type="InterPro" id="IPR011016">
    <property type="entry name" value="Znf_RING-CH"/>
</dbReference>
<dbReference type="GO" id="GO:0004842">
    <property type="term" value="F:ubiquitin-protein transferase activity"/>
    <property type="evidence" value="ECO:0007669"/>
    <property type="project" value="TreeGrafter"/>
</dbReference>
<dbReference type="STRING" id="34508.A0A4U5NI38"/>
<dbReference type="Gene3D" id="3.30.40.10">
    <property type="entry name" value="Zinc/RING finger domain, C3HC4 (zinc finger)"/>
    <property type="match status" value="1"/>
</dbReference>
<evidence type="ECO:0000313" key="12">
    <source>
        <dbReference type="EMBL" id="TKR82496.1"/>
    </source>
</evidence>
<evidence type="ECO:0000313" key="13">
    <source>
        <dbReference type="Proteomes" id="UP000298663"/>
    </source>
</evidence>
<feature type="domain" description="RING-CH-type" evidence="11">
    <location>
        <begin position="10"/>
        <end position="68"/>
    </location>
</feature>
<keyword evidence="8 10" id="KW-1133">Transmembrane helix</keyword>
<dbReference type="OrthoDB" id="273089at2759"/>
<keyword evidence="3 10" id="KW-0812">Transmembrane</keyword>
<evidence type="ECO:0000259" key="11">
    <source>
        <dbReference type="PROSITE" id="PS51292"/>
    </source>
</evidence>
<evidence type="ECO:0000256" key="8">
    <source>
        <dbReference type="ARBA" id="ARBA00022989"/>
    </source>
</evidence>
<dbReference type="GO" id="GO:0016020">
    <property type="term" value="C:membrane"/>
    <property type="evidence" value="ECO:0007669"/>
    <property type="project" value="UniProtKB-SubCell"/>
</dbReference>
<evidence type="ECO:0000256" key="6">
    <source>
        <dbReference type="ARBA" id="ARBA00022786"/>
    </source>
</evidence>
<dbReference type="GO" id="GO:0008270">
    <property type="term" value="F:zinc ion binding"/>
    <property type="evidence" value="ECO:0007669"/>
    <property type="project" value="UniProtKB-KW"/>
</dbReference>
<protein>
    <recommendedName>
        <fullName evidence="11">RING-CH-type domain-containing protein</fullName>
    </recommendedName>
</protein>
<sequence length="184" mass="21503">MSLTLSTSSEASVDSLPCRICQSAKGKMVRPCACSGSVANVHEICLNKWVARSNRKICEICHQEYATSGRCLLPFWKWSIPNIKPCHIVQFFIIFCLSVTFFISLYFVCFTNSYDREVHLFRSKFYPYLVICLFGVIFFTRRFFVRFWKYMRKQKVVHFVDAKLEEGKPQQQNDVQQPPVDIVV</sequence>
<comment type="caution">
    <text evidence="12">The sequence shown here is derived from an EMBL/GenBank/DDBJ whole genome shotgun (WGS) entry which is preliminary data.</text>
</comment>
<dbReference type="AlphaFoldDB" id="A0A4U5NI38"/>
<dbReference type="Proteomes" id="UP000298663">
    <property type="component" value="Unassembled WGS sequence"/>
</dbReference>
<evidence type="ECO:0000256" key="2">
    <source>
        <dbReference type="ARBA" id="ARBA00022679"/>
    </source>
</evidence>
<reference evidence="12 13" key="1">
    <citation type="journal article" date="2015" name="Genome Biol.">
        <title>Comparative genomics of Steinernema reveals deeply conserved gene regulatory networks.</title>
        <authorList>
            <person name="Dillman A.R."/>
            <person name="Macchietto M."/>
            <person name="Porter C.F."/>
            <person name="Rogers A."/>
            <person name="Williams B."/>
            <person name="Antoshechkin I."/>
            <person name="Lee M.M."/>
            <person name="Goodwin Z."/>
            <person name="Lu X."/>
            <person name="Lewis E.E."/>
            <person name="Goodrich-Blair H."/>
            <person name="Stock S.P."/>
            <person name="Adams B.J."/>
            <person name="Sternberg P.W."/>
            <person name="Mortazavi A."/>
        </authorList>
    </citation>
    <scope>NUCLEOTIDE SEQUENCE [LARGE SCALE GENOMIC DNA]</scope>
    <source>
        <strain evidence="12 13">ALL</strain>
    </source>
</reference>
<dbReference type="SMART" id="SM00744">
    <property type="entry name" value="RINGv"/>
    <property type="match status" value="1"/>
</dbReference>
<keyword evidence="2" id="KW-0808">Transferase</keyword>
<feature type="transmembrane region" description="Helical" evidence="10">
    <location>
        <begin position="125"/>
        <end position="144"/>
    </location>
</feature>
<gene>
    <name evidence="12" type="ORF">L596_016216</name>
</gene>
<keyword evidence="13" id="KW-1185">Reference proteome</keyword>
<dbReference type="PROSITE" id="PS51292">
    <property type="entry name" value="ZF_RING_CH"/>
    <property type="match status" value="1"/>
</dbReference>
<dbReference type="PANTHER" id="PTHR46065:SF3">
    <property type="entry name" value="FI20425P1"/>
    <property type="match status" value="1"/>
</dbReference>
<reference evidence="12 13" key="2">
    <citation type="journal article" date="2019" name="G3 (Bethesda)">
        <title>Hybrid Assembly of the Genome of the Entomopathogenic Nematode Steinernema carpocapsae Identifies the X-Chromosome.</title>
        <authorList>
            <person name="Serra L."/>
            <person name="Macchietto M."/>
            <person name="Macias-Munoz A."/>
            <person name="McGill C.J."/>
            <person name="Rodriguez I.M."/>
            <person name="Rodriguez B."/>
            <person name="Murad R."/>
            <person name="Mortazavi A."/>
        </authorList>
    </citation>
    <scope>NUCLEOTIDE SEQUENCE [LARGE SCALE GENOMIC DNA]</scope>
    <source>
        <strain evidence="12 13">ALL</strain>
    </source>
</reference>
<keyword evidence="5" id="KW-0863">Zinc-finger</keyword>
<dbReference type="EMBL" id="AZBU02000004">
    <property type="protein sequence ID" value="TKR82496.1"/>
    <property type="molecule type" value="Genomic_DNA"/>
</dbReference>
<dbReference type="GO" id="GO:0016567">
    <property type="term" value="P:protein ubiquitination"/>
    <property type="evidence" value="ECO:0007669"/>
    <property type="project" value="TreeGrafter"/>
</dbReference>
<evidence type="ECO:0000256" key="5">
    <source>
        <dbReference type="ARBA" id="ARBA00022771"/>
    </source>
</evidence>
<proteinExistence type="predicted"/>